<dbReference type="Gene3D" id="3.90.550.10">
    <property type="entry name" value="Spore Coat Polysaccharide Biosynthesis Protein SpsA, Chain A"/>
    <property type="match status" value="1"/>
</dbReference>
<feature type="site" description="Positions MEP for the nucleophilic attack" evidence="3">
    <location>
        <position position="153"/>
    </location>
</feature>
<dbReference type="CDD" id="cd02516">
    <property type="entry name" value="CDP-ME_synthetase"/>
    <property type="match status" value="1"/>
</dbReference>
<name>A0A2W7S902_9BACT</name>
<dbReference type="EC" id="2.7.7.60" evidence="3"/>
<proteinExistence type="inferred from homology"/>
<dbReference type="InterPro" id="IPR001228">
    <property type="entry name" value="IspD"/>
</dbReference>
<feature type="site" description="Positions MEP for the nucleophilic attack" evidence="3">
    <location>
        <position position="207"/>
    </location>
</feature>
<dbReference type="InterPro" id="IPR034683">
    <property type="entry name" value="IspD/TarI"/>
</dbReference>
<dbReference type="PANTHER" id="PTHR32125">
    <property type="entry name" value="2-C-METHYL-D-ERYTHRITOL 4-PHOSPHATE CYTIDYLYLTRANSFERASE, CHLOROPLASTIC"/>
    <property type="match status" value="1"/>
</dbReference>
<dbReference type="SUPFAM" id="SSF53448">
    <property type="entry name" value="Nucleotide-diphospho-sugar transferases"/>
    <property type="match status" value="1"/>
</dbReference>
<dbReference type="Proteomes" id="UP000249720">
    <property type="component" value="Unassembled WGS sequence"/>
</dbReference>
<sequence length="227" mass="25353">MQKIAIIVAGGSGVRMGSALPKQFLPLKNKPVLQYTLETFLLSFPDLQIILVLPDAYLNMGMELIEKIPLHQRIRLVAGGVTRFHSVKAGLSVIPPQTNAIIFVHDAVRCLISTKLIQQCYQQAMEKGSAIPAIKATDSIRQTINDTSKPLNRDEIFLVQTPQTFRSDILLSAFQQEHQPEFTDEATVVEYSGVPIHLIEGEHQNIKITRPIDLLIAEKFLDDPSLF</sequence>
<protein>
    <recommendedName>
        <fullName evidence="3">2-C-methyl-D-erythritol 4-phosphate cytidylyltransferase</fullName>
        <ecNumber evidence="3">2.7.7.60</ecNumber>
    </recommendedName>
    <alternativeName>
        <fullName evidence="3">4-diphosphocytidyl-2C-methyl-D-erythritol synthase</fullName>
    </alternativeName>
    <alternativeName>
        <fullName evidence="3">MEP cytidylyltransferase</fullName>
        <shortName evidence="3">MCT</shortName>
    </alternativeName>
</protein>
<evidence type="ECO:0000256" key="2">
    <source>
        <dbReference type="ARBA" id="ARBA00022695"/>
    </source>
</evidence>
<dbReference type="UniPathway" id="UPA00056">
    <property type="reaction ID" value="UER00093"/>
</dbReference>
<evidence type="ECO:0000256" key="1">
    <source>
        <dbReference type="ARBA" id="ARBA00022679"/>
    </source>
</evidence>
<dbReference type="Pfam" id="PF01128">
    <property type="entry name" value="IspD"/>
    <property type="match status" value="1"/>
</dbReference>
<dbReference type="NCBIfam" id="NF001186">
    <property type="entry name" value="PRK00155.2-3"/>
    <property type="match status" value="1"/>
</dbReference>
<comment type="catalytic activity">
    <reaction evidence="3">
        <text>2-C-methyl-D-erythritol 4-phosphate + CTP + H(+) = 4-CDP-2-C-methyl-D-erythritol + diphosphate</text>
        <dbReference type="Rhea" id="RHEA:13429"/>
        <dbReference type="ChEBI" id="CHEBI:15378"/>
        <dbReference type="ChEBI" id="CHEBI:33019"/>
        <dbReference type="ChEBI" id="CHEBI:37563"/>
        <dbReference type="ChEBI" id="CHEBI:57823"/>
        <dbReference type="ChEBI" id="CHEBI:58262"/>
        <dbReference type="EC" id="2.7.7.60"/>
    </reaction>
</comment>
<feature type="site" description="Transition state stabilizer" evidence="3">
    <location>
        <position position="22"/>
    </location>
</feature>
<comment type="pathway">
    <text evidence="3">Isoprenoid biosynthesis; isopentenyl diphosphate biosynthesis via DXP pathway; isopentenyl diphosphate from 1-deoxy-D-xylulose 5-phosphate: step 2/6.</text>
</comment>
<dbReference type="InterPro" id="IPR029044">
    <property type="entry name" value="Nucleotide-diphossugar_trans"/>
</dbReference>
<dbReference type="AlphaFoldDB" id="A0A2W7S902"/>
<dbReference type="InterPro" id="IPR050088">
    <property type="entry name" value="IspD/TarI_cytidylyltransf_bact"/>
</dbReference>
<dbReference type="HAMAP" id="MF_00108">
    <property type="entry name" value="IspD"/>
    <property type="match status" value="1"/>
</dbReference>
<dbReference type="FunFam" id="3.90.550.10:FF:000003">
    <property type="entry name" value="2-C-methyl-D-erythritol 4-phosphate cytidylyltransferase"/>
    <property type="match status" value="1"/>
</dbReference>
<evidence type="ECO:0000313" key="4">
    <source>
        <dbReference type="EMBL" id="PZX63519.1"/>
    </source>
</evidence>
<dbReference type="GO" id="GO:0019288">
    <property type="term" value="P:isopentenyl diphosphate biosynthetic process, methylerythritol 4-phosphate pathway"/>
    <property type="evidence" value="ECO:0007669"/>
    <property type="project" value="UniProtKB-UniRule"/>
</dbReference>
<dbReference type="EMBL" id="QKZV01000003">
    <property type="protein sequence ID" value="PZX63519.1"/>
    <property type="molecule type" value="Genomic_DNA"/>
</dbReference>
<gene>
    <name evidence="3" type="primary">ispD</name>
    <name evidence="4" type="ORF">LX80_01164</name>
</gene>
<dbReference type="RefSeq" id="WP_111294207.1">
    <property type="nucleotide sequence ID" value="NZ_QKZV01000003.1"/>
</dbReference>
<dbReference type="OrthoDB" id="9806837at2"/>
<comment type="caution">
    <text evidence="4">The sequence shown here is derived from an EMBL/GenBank/DDBJ whole genome shotgun (WGS) entry which is preliminary data.</text>
</comment>
<keyword evidence="3" id="KW-0414">Isoprene biosynthesis</keyword>
<dbReference type="GO" id="GO:0050518">
    <property type="term" value="F:2-C-methyl-D-erythritol 4-phosphate cytidylyltransferase activity"/>
    <property type="evidence" value="ECO:0007669"/>
    <property type="project" value="UniProtKB-UniRule"/>
</dbReference>
<keyword evidence="2 3" id="KW-0548">Nucleotidyltransferase</keyword>
<reference evidence="4 5" key="1">
    <citation type="submission" date="2018-06" db="EMBL/GenBank/DDBJ databases">
        <title>Genomic Encyclopedia of Archaeal and Bacterial Type Strains, Phase II (KMG-II): from individual species to whole genera.</title>
        <authorList>
            <person name="Goeker M."/>
        </authorList>
    </citation>
    <scope>NUCLEOTIDE SEQUENCE [LARGE SCALE GENOMIC DNA]</scope>
    <source>
        <strain evidence="4 5">DSM 23241</strain>
    </source>
</reference>
<accession>A0A2W7S902</accession>
<keyword evidence="5" id="KW-1185">Reference proteome</keyword>
<comment type="function">
    <text evidence="3">Catalyzes the formation of 4-diphosphocytidyl-2-C-methyl-D-erythritol from CTP and 2-C-methyl-D-erythritol 4-phosphate (MEP).</text>
</comment>
<evidence type="ECO:0000256" key="3">
    <source>
        <dbReference type="HAMAP-Rule" id="MF_00108"/>
    </source>
</evidence>
<evidence type="ECO:0000313" key="5">
    <source>
        <dbReference type="Proteomes" id="UP000249720"/>
    </source>
</evidence>
<dbReference type="PANTHER" id="PTHR32125:SF4">
    <property type="entry name" value="2-C-METHYL-D-ERYTHRITOL 4-PHOSPHATE CYTIDYLYLTRANSFERASE, CHLOROPLASTIC"/>
    <property type="match status" value="1"/>
</dbReference>
<feature type="site" description="Transition state stabilizer" evidence="3">
    <location>
        <position position="15"/>
    </location>
</feature>
<dbReference type="NCBIfam" id="TIGR00453">
    <property type="entry name" value="ispD"/>
    <property type="match status" value="1"/>
</dbReference>
<keyword evidence="1 3" id="KW-0808">Transferase</keyword>
<organism evidence="4 5">
    <name type="scientific">Hydrotalea sandarakina</name>
    <dbReference type="NCBI Taxonomy" id="1004304"/>
    <lineage>
        <taxon>Bacteria</taxon>
        <taxon>Pseudomonadati</taxon>
        <taxon>Bacteroidota</taxon>
        <taxon>Chitinophagia</taxon>
        <taxon>Chitinophagales</taxon>
        <taxon>Chitinophagaceae</taxon>
        <taxon>Hydrotalea</taxon>
    </lineage>
</organism>
<comment type="similarity">
    <text evidence="3">Belongs to the IspD/TarI cytidylyltransferase family. IspD subfamily.</text>
</comment>